<keyword evidence="10" id="KW-1185">Reference proteome</keyword>
<evidence type="ECO:0000256" key="2">
    <source>
        <dbReference type="ARBA" id="ARBA00007998"/>
    </source>
</evidence>
<feature type="transmembrane region" description="Helical" evidence="8">
    <location>
        <begin position="333"/>
        <end position="353"/>
    </location>
</feature>
<evidence type="ECO:0000256" key="5">
    <source>
        <dbReference type="ARBA" id="ARBA00022692"/>
    </source>
</evidence>
<keyword evidence="5 8" id="KW-0812">Transmembrane</keyword>
<organism evidence="9 10">
    <name type="scientific">Paenibacillus stellifer</name>
    <dbReference type="NCBI Taxonomy" id="169760"/>
    <lineage>
        <taxon>Bacteria</taxon>
        <taxon>Bacillati</taxon>
        <taxon>Bacillota</taxon>
        <taxon>Bacilli</taxon>
        <taxon>Bacillales</taxon>
        <taxon>Paenibacillaceae</taxon>
        <taxon>Paenibacillus</taxon>
    </lineage>
</organism>
<evidence type="ECO:0000313" key="9">
    <source>
        <dbReference type="EMBL" id="AIQ62773.1"/>
    </source>
</evidence>
<feature type="transmembrane region" description="Helical" evidence="8">
    <location>
        <begin position="40"/>
        <end position="60"/>
    </location>
</feature>
<keyword evidence="3" id="KW-0813">Transport</keyword>
<gene>
    <name evidence="9" type="ORF">PSTEL_06330</name>
</gene>
<dbReference type="KEGG" id="pste:PSTEL_06330"/>
<dbReference type="STRING" id="169760.PSTEL_06330"/>
<keyword evidence="6 8" id="KW-1133">Transmembrane helix</keyword>
<protein>
    <submittedName>
        <fullName evidence="9">Uncharacterized protein</fullName>
    </submittedName>
</protein>
<comment type="similarity">
    <text evidence="2">Belongs to the amino acid-polyamine-organocation (APC) superfamily. Spore germination protein (SGP) (TC 2.A.3.9) family.</text>
</comment>
<evidence type="ECO:0000256" key="3">
    <source>
        <dbReference type="ARBA" id="ARBA00022448"/>
    </source>
</evidence>
<comment type="subcellular location">
    <subcellularLocation>
        <location evidence="1">Membrane</location>
        <topology evidence="1">Multi-pass membrane protein</topology>
    </subcellularLocation>
</comment>
<proteinExistence type="inferred from homology"/>
<dbReference type="EMBL" id="CP009286">
    <property type="protein sequence ID" value="AIQ62773.1"/>
    <property type="molecule type" value="Genomic_DNA"/>
</dbReference>
<feature type="transmembrane region" description="Helical" evidence="8">
    <location>
        <begin position="272"/>
        <end position="292"/>
    </location>
</feature>
<feature type="transmembrane region" description="Helical" evidence="8">
    <location>
        <begin position="178"/>
        <end position="202"/>
    </location>
</feature>
<evidence type="ECO:0000256" key="4">
    <source>
        <dbReference type="ARBA" id="ARBA00022544"/>
    </source>
</evidence>
<evidence type="ECO:0000313" key="10">
    <source>
        <dbReference type="Proteomes" id="UP000029507"/>
    </source>
</evidence>
<evidence type="ECO:0000256" key="1">
    <source>
        <dbReference type="ARBA" id="ARBA00004141"/>
    </source>
</evidence>
<reference evidence="9 10" key="1">
    <citation type="submission" date="2014-08" db="EMBL/GenBank/DDBJ databases">
        <title>Comparative genomics of the Paenibacillus odorifer group.</title>
        <authorList>
            <person name="den Bakker H.C."/>
            <person name="Tsai Y.-C."/>
            <person name="Martin N."/>
            <person name="Korlach J."/>
            <person name="Wiedmann M."/>
        </authorList>
    </citation>
    <scope>NUCLEOTIDE SEQUENCE [LARGE SCALE GENOMIC DNA]</scope>
    <source>
        <strain evidence="9 10">DSM 14472</strain>
    </source>
</reference>
<feature type="transmembrane region" description="Helical" evidence="8">
    <location>
        <begin position="113"/>
        <end position="131"/>
    </location>
</feature>
<name>A0A089LU71_9BACL</name>
<evidence type="ECO:0000256" key="6">
    <source>
        <dbReference type="ARBA" id="ARBA00022989"/>
    </source>
</evidence>
<dbReference type="InterPro" id="IPR004761">
    <property type="entry name" value="Spore_GerAB"/>
</dbReference>
<dbReference type="GO" id="GO:0016020">
    <property type="term" value="C:membrane"/>
    <property type="evidence" value="ECO:0007669"/>
    <property type="project" value="UniProtKB-SubCell"/>
</dbReference>
<feature type="transmembrane region" description="Helical" evidence="8">
    <location>
        <begin position="72"/>
        <end position="93"/>
    </location>
</feature>
<feature type="transmembrane region" description="Helical" evidence="8">
    <location>
        <begin position="304"/>
        <end position="321"/>
    </location>
</feature>
<dbReference type="Proteomes" id="UP000029507">
    <property type="component" value="Chromosome"/>
</dbReference>
<dbReference type="PANTHER" id="PTHR34975">
    <property type="entry name" value="SPORE GERMINATION PROTEIN A2"/>
    <property type="match status" value="1"/>
</dbReference>
<sequence length="367" mass="40463">MKEKIGTVQATLLVVSTILPTALIVLPLIIGKYLEQDSPIAVILTALLGLAIAWLIGSVVKSSNGEPFLDWIKGITSPVFAFIIGILLLQYYMDTMAAILREYVNFIRDNVLPNTPDAVLAVIIMLVALYMTDRGIVAIARINSIATLLIAIIVPLYLGGLIPHFSLPRLLPVLDHSAASLALATLTPAGWMSEVGILLFLSPYLRHPNKASRIALIGSCIVSAILLVDILATLLVLGPQYIKSVNYPIFSTVSIIQVGRYIENLDILFTSFWIMNVYMKLAIFTFVTVQCFKQTFRVQNDRPYNVALSLIAIVECLYTWSDPGKIDAYNQQGRMVVFLLFNILLPLGILLWTRIKGTDTAKKGVKT</sequence>
<dbReference type="AlphaFoldDB" id="A0A089LU71"/>
<dbReference type="Gene3D" id="1.20.1740.10">
    <property type="entry name" value="Amino acid/polyamine transporter I"/>
    <property type="match status" value="1"/>
</dbReference>
<feature type="transmembrane region" description="Helical" evidence="8">
    <location>
        <begin position="214"/>
        <end position="237"/>
    </location>
</feature>
<dbReference type="NCBIfam" id="TIGR00912">
    <property type="entry name" value="2A0309"/>
    <property type="match status" value="1"/>
</dbReference>
<dbReference type="Pfam" id="PF03845">
    <property type="entry name" value="Spore_permease"/>
    <property type="match status" value="1"/>
</dbReference>
<accession>A0A089LU71</accession>
<dbReference type="PANTHER" id="PTHR34975:SF2">
    <property type="entry name" value="SPORE GERMINATION PROTEIN A2"/>
    <property type="match status" value="1"/>
</dbReference>
<feature type="transmembrane region" description="Helical" evidence="8">
    <location>
        <begin position="12"/>
        <end position="34"/>
    </location>
</feature>
<feature type="transmembrane region" description="Helical" evidence="8">
    <location>
        <begin position="138"/>
        <end position="158"/>
    </location>
</feature>
<evidence type="ECO:0000256" key="8">
    <source>
        <dbReference type="SAM" id="Phobius"/>
    </source>
</evidence>
<keyword evidence="4" id="KW-0309">Germination</keyword>
<dbReference type="RefSeq" id="WP_038694173.1">
    <property type="nucleotide sequence ID" value="NZ_CP009286.1"/>
</dbReference>
<dbReference type="HOGENOM" id="CLU_047547_1_2_9"/>
<dbReference type="GO" id="GO:0009847">
    <property type="term" value="P:spore germination"/>
    <property type="evidence" value="ECO:0007669"/>
    <property type="project" value="InterPro"/>
</dbReference>
<keyword evidence="7 8" id="KW-0472">Membrane</keyword>
<evidence type="ECO:0000256" key="7">
    <source>
        <dbReference type="ARBA" id="ARBA00023136"/>
    </source>
</evidence>